<reference evidence="9 10" key="1">
    <citation type="submission" date="2018-10" db="EMBL/GenBank/DDBJ databases">
        <authorList>
            <person name="Zhang X."/>
        </authorList>
    </citation>
    <scope>NUCLEOTIDE SEQUENCE [LARGE SCALE GENOMIC DNA]</scope>
    <source>
        <strain evidence="9 10">SK-G1</strain>
    </source>
</reference>
<evidence type="ECO:0000256" key="1">
    <source>
        <dbReference type="ARBA" id="ARBA00011073"/>
    </source>
</evidence>
<dbReference type="InterPro" id="IPR023828">
    <property type="entry name" value="Peptidase_S8_Ser-AS"/>
</dbReference>
<dbReference type="PANTHER" id="PTHR43806">
    <property type="entry name" value="PEPTIDASE S8"/>
    <property type="match status" value="1"/>
</dbReference>
<dbReference type="PANTHER" id="PTHR43806:SF11">
    <property type="entry name" value="CEREVISIN-RELATED"/>
    <property type="match status" value="1"/>
</dbReference>
<dbReference type="SUPFAM" id="SSF52743">
    <property type="entry name" value="Subtilisin-like"/>
    <property type="match status" value="1"/>
</dbReference>
<comment type="similarity">
    <text evidence="1 6 7">Belongs to the peptidase S8 family.</text>
</comment>
<dbReference type="PRINTS" id="PR00723">
    <property type="entry name" value="SUBTILISIN"/>
</dbReference>
<evidence type="ECO:0000256" key="7">
    <source>
        <dbReference type="RuleBase" id="RU003355"/>
    </source>
</evidence>
<dbReference type="Proteomes" id="UP000280960">
    <property type="component" value="Chromosome"/>
</dbReference>
<keyword evidence="3" id="KW-0479">Metal-binding</keyword>
<feature type="active site" description="Charge relay system" evidence="6">
    <location>
        <position position="328"/>
    </location>
</feature>
<dbReference type="InterPro" id="IPR000209">
    <property type="entry name" value="Peptidase_S8/S53_dom"/>
</dbReference>
<evidence type="ECO:0000256" key="6">
    <source>
        <dbReference type="PROSITE-ProRule" id="PRU01240"/>
    </source>
</evidence>
<dbReference type="InterPro" id="IPR023827">
    <property type="entry name" value="Peptidase_S8_Asp-AS"/>
</dbReference>
<keyword evidence="5 6" id="KW-0720">Serine protease</keyword>
<protein>
    <submittedName>
        <fullName evidence="9">Peptidase S8</fullName>
    </submittedName>
</protein>
<dbReference type="PROSITE" id="PS00137">
    <property type="entry name" value="SUBTILASE_HIS"/>
    <property type="match status" value="1"/>
</dbReference>
<evidence type="ECO:0000256" key="5">
    <source>
        <dbReference type="ARBA" id="ARBA00022825"/>
    </source>
</evidence>
<dbReference type="InterPro" id="IPR037045">
    <property type="entry name" value="S8pro/Inhibitor_I9_sf"/>
</dbReference>
<organism evidence="9 10">
    <name type="scientific">Biomaibacter acetigenes</name>
    <dbReference type="NCBI Taxonomy" id="2316383"/>
    <lineage>
        <taxon>Bacteria</taxon>
        <taxon>Bacillati</taxon>
        <taxon>Bacillota</taxon>
        <taxon>Clostridia</taxon>
        <taxon>Thermosediminibacterales</taxon>
        <taxon>Tepidanaerobacteraceae</taxon>
        <taxon>Biomaibacter</taxon>
    </lineage>
</organism>
<dbReference type="RefSeq" id="WP_120765388.1">
    <property type="nucleotide sequence ID" value="NZ_CP033169.1"/>
</dbReference>
<evidence type="ECO:0000256" key="2">
    <source>
        <dbReference type="ARBA" id="ARBA00022670"/>
    </source>
</evidence>
<dbReference type="Gene3D" id="3.40.50.200">
    <property type="entry name" value="Peptidase S8/S53 domain"/>
    <property type="match status" value="1"/>
</dbReference>
<dbReference type="PROSITE" id="PS51892">
    <property type="entry name" value="SUBTILASE"/>
    <property type="match status" value="1"/>
</dbReference>
<dbReference type="AlphaFoldDB" id="A0A3G2R363"/>
<dbReference type="InterPro" id="IPR036852">
    <property type="entry name" value="Peptidase_S8/S53_dom_sf"/>
</dbReference>
<gene>
    <name evidence="9" type="ORF">D2962_03690</name>
</gene>
<proteinExistence type="inferred from homology"/>
<dbReference type="KEGG" id="bacg:D2962_03690"/>
<dbReference type="GO" id="GO:0046872">
    <property type="term" value="F:metal ion binding"/>
    <property type="evidence" value="ECO:0007669"/>
    <property type="project" value="UniProtKB-KW"/>
</dbReference>
<dbReference type="CDD" id="cd07477">
    <property type="entry name" value="Peptidases_S8_Subtilisin_subset"/>
    <property type="match status" value="1"/>
</dbReference>
<dbReference type="InterPro" id="IPR050131">
    <property type="entry name" value="Peptidase_S8_subtilisin-like"/>
</dbReference>
<name>A0A3G2R363_9FIRM</name>
<evidence type="ECO:0000259" key="8">
    <source>
        <dbReference type="Pfam" id="PF00082"/>
    </source>
</evidence>
<dbReference type="Gene3D" id="3.30.70.80">
    <property type="entry name" value="Peptidase S8 propeptide/proteinase inhibitor I9"/>
    <property type="match status" value="1"/>
</dbReference>
<keyword evidence="2 6" id="KW-0645">Protease</keyword>
<evidence type="ECO:0000313" key="10">
    <source>
        <dbReference type="Proteomes" id="UP000280960"/>
    </source>
</evidence>
<dbReference type="GO" id="GO:0004252">
    <property type="term" value="F:serine-type endopeptidase activity"/>
    <property type="evidence" value="ECO:0007669"/>
    <property type="project" value="UniProtKB-UniRule"/>
</dbReference>
<dbReference type="GO" id="GO:0006508">
    <property type="term" value="P:proteolysis"/>
    <property type="evidence" value="ECO:0007669"/>
    <property type="project" value="UniProtKB-KW"/>
</dbReference>
<evidence type="ECO:0000313" key="9">
    <source>
        <dbReference type="EMBL" id="AYO29832.1"/>
    </source>
</evidence>
<dbReference type="Pfam" id="PF00082">
    <property type="entry name" value="Peptidase_S8"/>
    <property type="match status" value="1"/>
</dbReference>
<dbReference type="InterPro" id="IPR034202">
    <property type="entry name" value="Subtilisin_Carlsberg-like"/>
</dbReference>
<feature type="domain" description="Peptidase S8/S53" evidence="8">
    <location>
        <begin position="133"/>
        <end position="373"/>
    </location>
</feature>
<dbReference type="InterPro" id="IPR015500">
    <property type="entry name" value="Peptidase_S8_subtilisin-rel"/>
</dbReference>
<dbReference type="InterPro" id="IPR022398">
    <property type="entry name" value="Peptidase_S8_His-AS"/>
</dbReference>
<dbReference type="PROSITE" id="PS00136">
    <property type="entry name" value="SUBTILASE_ASP"/>
    <property type="match status" value="1"/>
</dbReference>
<dbReference type="PROSITE" id="PS00138">
    <property type="entry name" value="SUBTILASE_SER"/>
    <property type="match status" value="1"/>
</dbReference>
<feature type="active site" description="Charge relay system" evidence="6">
    <location>
        <position position="174"/>
    </location>
</feature>
<evidence type="ECO:0000256" key="4">
    <source>
        <dbReference type="ARBA" id="ARBA00022801"/>
    </source>
</evidence>
<evidence type="ECO:0000256" key="3">
    <source>
        <dbReference type="ARBA" id="ARBA00022723"/>
    </source>
</evidence>
<dbReference type="EMBL" id="CP033169">
    <property type="protein sequence ID" value="AYO29832.1"/>
    <property type="molecule type" value="Genomic_DNA"/>
</dbReference>
<accession>A0A3G2R363</accession>
<keyword evidence="10" id="KW-1185">Reference proteome</keyword>
<feature type="active site" description="Charge relay system" evidence="6">
    <location>
        <position position="142"/>
    </location>
</feature>
<sequence>MLPLLVIPYCLNLMLGAVGAHLLNELNTAAKYKIVGFKQGLTLRKSQEVIESYGIKIKKFLPLANACLCEVDSGESSIKSLAMDPTVEFIEDDLEGEVQVVPFLSMDIKKSSQEIPWGVQKIGAPPVWKDIRGEGVRVGIIDTGVDLNHPDLKDNVKEVCGVLDCKNIIDDNGHGSHVAGTIAALDNDIGVVGVAPKVDLYPVKAFNKSGRGNISNVIDALNWCIEKKVQVVNMSFGFTNNSMALERAIKEAYRQNIVLVAAAGNSGGDDSVMYPAKYPEVIAVAASNSGNKAAWFSSGGPEVDVIAPGAGIPSTYKDGGYKSMSGTSMASPHVTAACALILAKSNMSPAKVKEVLMSTAIDLGLPKNKQGAGLVNVSKATASIKSSKRSSENQQF</sequence>
<keyword evidence="4 6" id="KW-0378">Hydrolase</keyword>